<dbReference type="EMBL" id="VLTN01000047">
    <property type="protein sequence ID" value="KAA0148980.1"/>
    <property type="molecule type" value="Genomic_DNA"/>
</dbReference>
<evidence type="ECO:0000313" key="5">
    <source>
        <dbReference type="Proteomes" id="UP000322899"/>
    </source>
</evidence>
<evidence type="ECO:0000313" key="4">
    <source>
        <dbReference type="EMBL" id="KAA0174644.1"/>
    </source>
</evidence>
<proteinExistence type="predicted"/>
<accession>A0A5A8E2E3</accession>
<comment type="caution">
    <text evidence="3">The sequence shown here is derived from an EMBL/GenBank/DDBJ whole genome shotgun (WGS) entry which is preliminary data.</text>
</comment>
<dbReference type="EMBL" id="VLTL01000009">
    <property type="protein sequence ID" value="KAA0170997.1"/>
    <property type="molecule type" value="Genomic_DNA"/>
</dbReference>
<dbReference type="Proteomes" id="UP000325113">
    <property type="component" value="Unassembled WGS sequence"/>
</dbReference>
<protein>
    <submittedName>
        <fullName evidence="3">Uncharacterized protein</fullName>
    </submittedName>
</protein>
<evidence type="ECO:0000313" key="6">
    <source>
        <dbReference type="Proteomes" id="UP000323011"/>
    </source>
</evidence>
<evidence type="ECO:0000313" key="1">
    <source>
        <dbReference type="EMBL" id="KAA0148980.1"/>
    </source>
</evidence>
<gene>
    <name evidence="4" type="ORF">FNF27_03759</name>
    <name evidence="3" type="ORF">FNF28_01003</name>
    <name evidence="1" type="ORF">FNF29_06272</name>
    <name evidence="2" type="ORF">FNF31_04538</name>
</gene>
<dbReference type="Proteomes" id="UP000324907">
    <property type="component" value="Unassembled WGS sequence"/>
</dbReference>
<evidence type="ECO:0000313" key="2">
    <source>
        <dbReference type="EMBL" id="KAA0160080.1"/>
    </source>
</evidence>
<evidence type="ECO:0000313" key="7">
    <source>
        <dbReference type="Proteomes" id="UP000324907"/>
    </source>
</evidence>
<dbReference type="AlphaFoldDB" id="A0A5A8E2E3"/>
<evidence type="ECO:0000313" key="8">
    <source>
        <dbReference type="Proteomes" id="UP000325113"/>
    </source>
</evidence>
<evidence type="ECO:0000313" key="3">
    <source>
        <dbReference type="EMBL" id="KAA0170997.1"/>
    </source>
</evidence>
<keyword evidence="6" id="KW-1185">Reference proteome</keyword>
<dbReference type="EMBL" id="VLTO01000020">
    <property type="protein sequence ID" value="KAA0174644.1"/>
    <property type="molecule type" value="Genomic_DNA"/>
</dbReference>
<sequence length="124" mass="13398">MALRSSKRAGKTVAAVGALLVAGGFASIPFLFTKSQVRLTDKEGSLTGTQIQRGAFLNSGSKDVGVDPDWDLKTGTYKKAGTSFNPSEEDVAKFRRQHGMRDPLEVERLLKERRAAKAGASRTE</sequence>
<organism evidence="3 7">
    <name type="scientific">Cafeteria roenbergensis</name>
    <name type="common">Marine flagellate</name>
    <dbReference type="NCBI Taxonomy" id="33653"/>
    <lineage>
        <taxon>Eukaryota</taxon>
        <taxon>Sar</taxon>
        <taxon>Stramenopiles</taxon>
        <taxon>Bigyra</taxon>
        <taxon>Opalozoa</taxon>
        <taxon>Bicosoecida</taxon>
        <taxon>Cafeteriaceae</taxon>
        <taxon>Cafeteria</taxon>
    </lineage>
</organism>
<reference evidence="5 6" key="1">
    <citation type="submission" date="2019-07" db="EMBL/GenBank/DDBJ databases">
        <title>Genomes of Cafeteria roenbergensis.</title>
        <authorList>
            <person name="Fischer M.G."/>
            <person name="Hackl T."/>
            <person name="Roman M."/>
        </authorList>
    </citation>
    <scope>NUCLEOTIDE SEQUENCE [LARGE SCALE GENOMIC DNA]</scope>
    <source>
        <strain evidence="1 6">BVI</strain>
        <strain evidence="2 8">Cflag</strain>
        <strain evidence="4 5">E4-10P</strain>
        <strain evidence="3 7">RCC970-E3</strain>
    </source>
</reference>
<dbReference type="Proteomes" id="UP000323011">
    <property type="component" value="Unassembled WGS sequence"/>
</dbReference>
<dbReference type="Proteomes" id="UP000322899">
    <property type="component" value="Unassembled WGS sequence"/>
</dbReference>
<dbReference type="EMBL" id="VLTM01000048">
    <property type="protein sequence ID" value="KAA0160080.1"/>
    <property type="molecule type" value="Genomic_DNA"/>
</dbReference>
<dbReference type="OrthoDB" id="1911461at2759"/>
<name>A0A5A8E2E3_CAFRO</name>